<protein>
    <submittedName>
        <fullName evidence="1">Uncharacterized protein</fullName>
    </submittedName>
</protein>
<gene>
    <name evidence="1" type="ORF">VCS650_LOCUS7084</name>
</gene>
<sequence>MDIKLIHQASGIAQLITCTSDDQVVSAIKSVDISTRSIVVSSSVPSDDVLPLAQLLNYYCLLKPEESDKTPMTNYSNVTYAVVLGPAHPPQLFEDEPTLIIFDHDGYFVNPPVDLKPFFDIAKIENDQMAFTGRLNNPNGFFIIAIILPQLNQHQVLPFVQQNVLTYPSVQLFYLFFANSIGNNLAANCGPKLIECYSMTSRTLAQTRAVCSKANDLNIEYCERHRVQYEDQGNNGVANLFAQQKLDRLSLQIRYLEQSRRELELILFG</sequence>
<dbReference type="AlphaFoldDB" id="A0A813WUM4"/>
<proteinExistence type="predicted"/>
<dbReference type="Proteomes" id="UP000663891">
    <property type="component" value="Unassembled WGS sequence"/>
</dbReference>
<name>A0A813WUM4_9BILA</name>
<evidence type="ECO:0000313" key="1">
    <source>
        <dbReference type="EMBL" id="CAF0858909.1"/>
    </source>
</evidence>
<organism evidence="1 2">
    <name type="scientific">Adineta steineri</name>
    <dbReference type="NCBI Taxonomy" id="433720"/>
    <lineage>
        <taxon>Eukaryota</taxon>
        <taxon>Metazoa</taxon>
        <taxon>Spiralia</taxon>
        <taxon>Gnathifera</taxon>
        <taxon>Rotifera</taxon>
        <taxon>Eurotatoria</taxon>
        <taxon>Bdelloidea</taxon>
        <taxon>Adinetida</taxon>
        <taxon>Adinetidae</taxon>
        <taxon>Adineta</taxon>
    </lineage>
</organism>
<dbReference type="OrthoDB" id="10065093at2759"/>
<comment type="caution">
    <text evidence="1">The sequence shown here is derived from an EMBL/GenBank/DDBJ whole genome shotgun (WGS) entry which is preliminary data.</text>
</comment>
<reference evidence="1" key="1">
    <citation type="submission" date="2021-02" db="EMBL/GenBank/DDBJ databases">
        <authorList>
            <person name="Nowell W R."/>
        </authorList>
    </citation>
    <scope>NUCLEOTIDE SEQUENCE</scope>
</reference>
<dbReference type="EMBL" id="CAJNON010000044">
    <property type="protein sequence ID" value="CAF0858909.1"/>
    <property type="molecule type" value="Genomic_DNA"/>
</dbReference>
<evidence type="ECO:0000313" key="2">
    <source>
        <dbReference type="Proteomes" id="UP000663891"/>
    </source>
</evidence>
<accession>A0A813WUM4</accession>